<proteinExistence type="predicted"/>
<accession>A0A8H4N1J8</accession>
<organism evidence="1 2">
    <name type="scientific">Botryosphaeria dothidea</name>
    <dbReference type="NCBI Taxonomy" id="55169"/>
    <lineage>
        <taxon>Eukaryota</taxon>
        <taxon>Fungi</taxon>
        <taxon>Dikarya</taxon>
        <taxon>Ascomycota</taxon>
        <taxon>Pezizomycotina</taxon>
        <taxon>Dothideomycetes</taxon>
        <taxon>Dothideomycetes incertae sedis</taxon>
        <taxon>Botryosphaeriales</taxon>
        <taxon>Botryosphaeriaceae</taxon>
        <taxon>Botryosphaeria</taxon>
    </lineage>
</organism>
<name>A0A8H4N1J8_9PEZI</name>
<reference evidence="1" key="1">
    <citation type="submission" date="2020-04" db="EMBL/GenBank/DDBJ databases">
        <title>Genome Assembly and Annotation of Botryosphaeria dothidea sdau 11-99, a Latent Pathogen of Apple Fruit Ring Rot in China.</title>
        <authorList>
            <person name="Yu C."/>
            <person name="Diao Y."/>
            <person name="Lu Q."/>
            <person name="Zhao J."/>
            <person name="Cui S."/>
            <person name="Peng C."/>
            <person name="He B."/>
            <person name="Liu H."/>
        </authorList>
    </citation>
    <scope>NUCLEOTIDE SEQUENCE [LARGE SCALE GENOMIC DNA]</scope>
    <source>
        <strain evidence="1">Sdau11-99</strain>
    </source>
</reference>
<protein>
    <submittedName>
        <fullName evidence="1">Uncharacterized protein</fullName>
    </submittedName>
</protein>
<keyword evidence="2" id="KW-1185">Reference proteome</keyword>
<sequence>MSQQNVDAAIHKGSCNESCTYRCTNTMPTYRDVLHSLDERLKALINNARATSYQEVRCAVEKKAMGVSAACKAAENIVRQLHLWEVEGLMVAGVPRDAKVGQLIVSRLLVLESFCTQYAKVCPDDFHQISSICDAGLRTFTRMGGVVD</sequence>
<comment type="caution">
    <text evidence="1">The sequence shown here is derived from an EMBL/GenBank/DDBJ whole genome shotgun (WGS) entry which is preliminary data.</text>
</comment>
<gene>
    <name evidence="1" type="ORF">GTA08_BOTSDO03724</name>
</gene>
<dbReference type="EMBL" id="WWBZ02000022">
    <property type="protein sequence ID" value="KAF4307434.1"/>
    <property type="molecule type" value="Genomic_DNA"/>
</dbReference>
<dbReference type="AlphaFoldDB" id="A0A8H4N1J8"/>
<evidence type="ECO:0000313" key="2">
    <source>
        <dbReference type="Proteomes" id="UP000572817"/>
    </source>
</evidence>
<evidence type="ECO:0000313" key="1">
    <source>
        <dbReference type="EMBL" id="KAF4307434.1"/>
    </source>
</evidence>
<dbReference type="Proteomes" id="UP000572817">
    <property type="component" value="Unassembled WGS sequence"/>
</dbReference>